<dbReference type="Proteomes" id="UP000472272">
    <property type="component" value="Chromosome 18"/>
</dbReference>
<feature type="transmembrane region" description="Helical" evidence="1">
    <location>
        <begin position="7"/>
        <end position="25"/>
    </location>
</feature>
<reference evidence="3" key="2">
    <citation type="submission" date="2025-08" db="UniProtKB">
        <authorList>
            <consortium name="Ensembl"/>
        </authorList>
    </citation>
    <scope>IDENTIFICATION</scope>
</reference>
<name>A0A670K312_PODMU</name>
<dbReference type="PROSITE" id="PS50024">
    <property type="entry name" value="SEA"/>
    <property type="match status" value="1"/>
</dbReference>
<evidence type="ECO:0000256" key="1">
    <source>
        <dbReference type="SAM" id="Phobius"/>
    </source>
</evidence>
<dbReference type="InterPro" id="IPR028850">
    <property type="entry name" value="MUC16"/>
</dbReference>
<dbReference type="GeneTree" id="ENSGT00440000039287"/>
<dbReference type="Pfam" id="PF01390">
    <property type="entry name" value="SEA"/>
    <property type="match status" value="1"/>
</dbReference>
<reference evidence="3" key="3">
    <citation type="submission" date="2025-09" db="UniProtKB">
        <authorList>
            <consortium name="Ensembl"/>
        </authorList>
    </citation>
    <scope>IDENTIFICATION</scope>
</reference>
<evidence type="ECO:0000313" key="3">
    <source>
        <dbReference type="Ensembl" id="ENSPMRP00000031913.1"/>
    </source>
</evidence>
<dbReference type="Gene3D" id="3.30.70.960">
    <property type="entry name" value="SEA domain"/>
    <property type="match status" value="1"/>
</dbReference>
<dbReference type="PANTHER" id="PTHR14672:SF1">
    <property type="entry name" value="MUCIN-16"/>
    <property type="match status" value="1"/>
</dbReference>
<reference evidence="3 4" key="1">
    <citation type="journal article" date="2019" name="Proc. Natl. Acad. Sci. U.S.A.">
        <title>Regulatory changes in pterin and carotenoid genes underlie balanced color polymorphisms in the wall lizard.</title>
        <authorList>
            <person name="Andrade P."/>
            <person name="Pinho C."/>
            <person name="Perez I de Lanuza G."/>
            <person name="Afonso S."/>
            <person name="Brejcha J."/>
            <person name="Rubin C.J."/>
            <person name="Wallerman O."/>
            <person name="Pereira P."/>
            <person name="Sabatino S.J."/>
            <person name="Bellati A."/>
            <person name="Pellitteri-Rosa D."/>
            <person name="Bosakova Z."/>
            <person name="Bunikis I."/>
            <person name="Carretero M.A."/>
            <person name="Feiner N."/>
            <person name="Marsik P."/>
            <person name="Pauperio F."/>
            <person name="Salvi D."/>
            <person name="Soler L."/>
            <person name="While G.M."/>
            <person name="Uller T."/>
            <person name="Font E."/>
            <person name="Andersson L."/>
            <person name="Carneiro M."/>
        </authorList>
    </citation>
    <scope>NUCLEOTIDE SEQUENCE</scope>
</reference>
<dbReference type="InterPro" id="IPR000082">
    <property type="entry name" value="SEA_dom"/>
</dbReference>
<keyword evidence="1" id="KW-1133">Transmembrane helix</keyword>
<evidence type="ECO:0000313" key="4">
    <source>
        <dbReference type="Proteomes" id="UP000472272"/>
    </source>
</evidence>
<keyword evidence="1" id="KW-0472">Membrane</keyword>
<dbReference type="PANTHER" id="PTHR14672">
    <property type="entry name" value="MUCIN-16"/>
    <property type="match status" value="1"/>
</dbReference>
<sequence>MKFHGLCFNSCILNIALFGFLFLNFQSHNSINFLLKLKGAIEIYDIPMSVPATLPTPAQTTTPIPGVEQFTVNFTVTNLKYREEMGQPNSTVFNTTERALIALGRFLSNSSIVFLQWEHTLQVGLHGFFPYVMAPQFDRVKVYQELINMTNGFTKMGPYTLDKDSLYVNGLPFWAIILICLSALLGFLLLFLICFLVAFCLRKKAGKYQVQQDILGLYFPHLDMRKAR</sequence>
<protein>
    <recommendedName>
        <fullName evidence="2">SEA domain-containing protein</fullName>
    </recommendedName>
</protein>
<keyword evidence="4" id="KW-1185">Reference proteome</keyword>
<organism evidence="3 4">
    <name type="scientific">Podarcis muralis</name>
    <name type="common">Wall lizard</name>
    <name type="synonym">Lacerta muralis</name>
    <dbReference type="NCBI Taxonomy" id="64176"/>
    <lineage>
        <taxon>Eukaryota</taxon>
        <taxon>Metazoa</taxon>
        <taxon>Chordata</taxon>
        <taxon>Craniata</taxon>
        <taxon>Vertebrata</taxon>
        <taxon>Euteleostomi</taxon>
        <taxon>Lepidosauria</taxon>
        <taxon>Squamata</taxon>
        <taxon>Bifurcata</taxon>
        <taxon>Unidentata</taxon>
        <taxon>Episquamata</taxon>
        <taxon>Laterata</taxon>
        <taxon>Lacertibaenia</taxon>
        <taxon>Lacertidae</taxon>
        <taxon>Podarcis</taxon>
    </lineage>
</organism>
<feature type="domain" description="SEA" evidence="2">
    <location>
        <begin position="66"/>
        <end position="173"/>
    </location>
</feature>
<dbReference type="Ensembl" id="ENSPMRT00000033845.1">
    <property type="protein sequence ID" value="ENSPMRP00000031913.1"/>
    <property type="gene ID" value="ENSPMRG00000020672.1"/>
</dbReference>
<evidence type="ECO:0000259" key="2">
    <source>
        <dbReference type="PROSITE" id="PS50024"/>
    </source>
</evidence>
<keyword evidence="1" id="KW-0812">Transmembrane</keyword>
<feature type="transmembrane region" description="Helical" evidence="1">
    <location>
        <begin position="173"/>
        <end position="201"/>
    </location>
</feature>
<dbReference type="OMA" id="ISSHWLG"/>
<dbReference type="SUPFAM" id="SSF82671">
    <property type="entry name" value="SEA domain"/>
    <property type="match status" value="1"/>
</dbReference>
<dbReference type="InterPro" id="IPR036364">
    <property type="entry name" value="SEA_dom_sf"/>
</dbReference>
<dbReference type="AlphaFoldDB" id="A0A670K312"/>
<accession>A0A670K312</accession>
<proteinExistence type="predicted"/>